<dbReference type="AlphaFoldDB" id="A0A8J2S295"/>
<dbReference type="InterPro" id="IPR011009">
    <property type="entry name" value="Kinase-like_dom_sf"/>
</dbReference>
<dbReference type="SMART" id="SM00219">
    <property type="entry name" value="TyrKc"/>
    <property type="match status" value="1"/>
</dbReference>
<dbReference type="EMBL" id="CAKKLH010000314">
    <property type="protein sequence ID" value="CAH0111617.1"/>
    <property type="molecule type" value="Genomic_DNA"/>
</dbReference>
<evidence type="ECO:0000256" key="5">
    <source>
        <dbReference type="SAM" id="MobiDB-lite"/>
    </source>
</evidence>
<dbReference type="InterPro" id="IPR017441">
    <property type="entry name" value="Protein_kinase_ATP_BS"/>
</dbReference>
<evidence type="ECO:0000259" key="7">
    <source>
        <dbReference type="PROSITE" id="PS50011"/>
    </source>
</evidence>
<dbReference type="Gene3D" id="1.10.510.10">
    <property type="entry name" value="Transferase(Phosphotransferase) domain 1"/>
    <property type="match status" value="1"/>
</dbReference>
<feature type="compositionally biased region" description="Polar residues" evidence="5">
    <location>
        <begin position="845"/>
        <end position="858"/>
    </location>
</feature>
<dbReference type="InterPro" id="IPR000719">
    <property type="entry name" value="Prot_kinase_dom"/>
</dbReference>
<keyword evidence="6" id="KW-1133">Transmembrane helix</keyword>
<proteinExistence type="predicted"/>
<dbReference type="Pfam" id="PF07714">
    <property type="entry name" value="PK_Tyr_Ser-Thr"/>
    <property type="match status" value="1"/>
</dbReference>
<dbReference type="InterPro" id="IPR001245">
    <property type="entry name" value="Ser-Thr/Tyr_kinase_cat_dom"/>
</dbReference>
<keyword evidence="10" id="KW-1185">Reference proteome</keyword>
<dbReference type="PROSITE" id="PS50011">
    <property type="entry name" value="PROTEIN_KINASE_DOM"/>
    <property type="match status" value="1"/>
</dbReference>
<keyword evidence="6" id="KW-0812">Transmembrane</keyword>
<dbReference type="InterPro" id="IPR002126">
    <property type="entry name" value="Cadherin-like_dom"/>
</dbReference>
<comment type="caution">
    <text evidence="9">The sequence shown here is derived from an EMBL/GenBank/DDBJ whole genome shotgun (WGS) entry which is preliminary data.</text>
</comment>
<dbReference type="PANTHER" id="PTHR24416:SF617">
    <property type="entry name" value="RET ONCOGENE, ISOFORM A"/>
    <property type="match status" value="1"/>
</dbReference>
<dbReference type="PROSITE" id="PS00107">
    <property type="entry name" value="PROTEIN_KINASE_ATP"/>
    <property type="match status" value="1"/>
</dbReference>
<feature type="transmembrane region" description="Helical" evidence="6">
    <location>
        <begin position="124"/>
        <end position="146"/>
    </location>
</feature>
<dbReference type="InterPro" id="IPR008266">
    <property type="entry name" value="Tyr_kinase_AS"/>
</dbReference>
<dbReference type="PANTHER" id="PTHR24416">
    <property type="entry name" value="TYROSINE-PROTEIN KINASE RECEPTOR"/>
    <property type="match status" value="1"/>
</dbReference>
<dbReference type="GO" id="GO:0005509">
    <property type="term" value="F:calcium ion binding"/>
    <property type="evidence" value="ECO:0007669"/>
    <property type="project" value="UniProtKB-UniRule"/>
</dbReference>
<dbReference type="GO" id="GO:0004714">
    <property type="term" value="F:transmembrane receptor protein tyrosine kinase activity"/>
    <property type="evidence" value="ECO:0007669"/>
    <property type="project" value="UniProtKB-EC"/>
</dbReference>
<dbReference type="InterPro" id="IPR050122">
    <property type="entry name" value="RTK"/>
</dbReference>
<dbReference type="PRINTS" id="PR00109">
    <property type="entry name" value="TYRKINASE"/>
</dbReference>
<organism evidence="9 10">
    <name type="scientific">Daphnia galeata</name>
    <dbReference type="NCBI Taxonomy" id="27404"/>
    <lineage>
        <taxon>Eukaryota</taxon>
        <taxon>Metazoa</taxon>
        <taxon>Ecdysozoa</taxon>
        <taxon>Arthropoda</taxon>
        <taxon>Crustacea</taxon>
        <taxon>Branchiopoda</taxon>
        <taxon>Diplostraca</taxon>
        <taxon>Cladocera</taxon>
        <taxon>Anomopoda</taxon>
        <taxon>Daphniidae</taxon>
        <taxon>Daphnia</taxon>
    </lineage>
</organism>
<evidence type="ECO:0000259" key="8">
    <source>
        <dbReference type="PROSITE" id="PS50268"/>
    </source>
</evidence>
<feature type="region of interest" description="Disordered" evidence="5">
    <location>
        <begin position="820"/>
        <end position="859"/>
    </location>
</feature>
<dbReference type="GO" id="GO:0007156">
    <property type="term" value="P:homophilic cell adhesion via plasma membrane adhesion molecules"/>
    <property type="evidence" value="ECO:0007669"/>
    <property type="project" value="InterPro"/>
</dbReference>
<dbReference type="Proteomes" id="UP000789390">
    <property type="component" value="Unassembled WGS sequence"/>
</dbReference>
<dbReference type="FunFam" id="3.30.200.20:FF:001571">
    <property type="match status" value="1"/>
</dbReference>
<name>A0A8J2S295_9CRUS</name>
<evidence type="ECO:0000256" key="4">
    <source>
        <dbReference type="PROSITE-ProRule" id="PRU10141"/>
    </source>
</evidence>
<accession>A0A8J2S295</accession>
<keyword evidence="6" id="KW-0472">Membrane</keyword>
<protein>
    <recommendedName>
        <fullName evidence="11">Protein kinase domain-containing protein</fullName>
    </recommendedName>
</protein>
<dbReference type="GO" id="GO:0007169">
    <property type="term" value="P:cell surface receptor protein tyrosine kinase signaling pathway"/>
    <property type="evidence" value="ECO:0007669"/>
    <property type="project" value="TreeGrafter"/>
</dbReference>
<dbReference type="InterPro" id="IPR055162">
    <property type="entry name" value="RET_CRD"/>
</dbReference>
<evidence type="ECO:0008006" key="11">
    <source>
        <dbReference type="Google" id="ProtNLM"/>
    </source>
</evidence>
<feature type="binding site" evidence="4">
    <location>
        <position position="1018"/>
    </location>
    <ligand>
        <name>ATP</name>
        <dbReference type="ChEBI" id="CHEBI:30616"/>
    </ligand>
</feature>
<dbReference type="GO" id="GO:0005524">
    <property type="term" value="F:ATP binding"/>
    <property type="evidence" value="ECO:0007669"/>
    <property type="project" value="UniProtKB-UniRule"/>
</dbReference>
<keyword evidence="4" id="KW-0067">ATP-binding</keyword>
<dbReference type="OrthoDB" id="6337809at2759"/>
<keyword evidence="4" id="KW-0547">Nucleotide-binding</keyword>
<evidence type="ECO:0000256" key="6">
    <source>
        <dbReference type="SAM" id="Phobius"/>
    </source>
</evidence>
<dbReference type="PROSITE" id="PS50268">
    <property type="entry name" value="CADHERIN_2"/>
    <property type="match status" value="1"/>
</dbReference>
<dbReference type="PROSITE" id="PS00109">
    <property type="entry name" value="PROTEIN_KINASE_TYR"/>
    <property type="match status" value="1"/>
</dbReference>
<dbReference type="Pfam" id="PF22540">
    <property type="entry name" value="RET_CRD"/>
    <property type="match status" value="1"/>
</dbReference>
<feature type="transmembrane region" description="Helical" evidence="6">
    <location>
        <begin position="887"/>
        <end position="908"/>
    </location>
</feature>
<reference evidence="9" key="1">
    <citation type="submission" date="2021-11" db="EMBL/GenBank/DDBJ databases">
        <authorList>
            <person name="Schell T."/>
        </authorList>
    </citation>
    <scope>NUCLEOTIDE SEQUENCE</scope>
    <source>
        <strain evidence="9">M5</strain>
    </source>
</reference>
<dbReference type="InterPro" id="IPR020635">
    <property type="entry name" value="Tyr_kinase_cat_dom"/>
</dbReference>
<feature type="domain" description="Protein kinase" evidence="7">
    <location>
        <begin position="984"/>
        <end position="1187"/>
    </location>
</feature>
<dbReference type="CDD" id="cd11304">
    <property type="entry name" value="Cadherin_repeat"/>
    <property type="match status" value="1"/>
</dbReference>
<gene>
    <name evidence="9" type="ORF">DGAL_LOCUS15267</name>
</gene>
<feature type="domain" description="Cadherin" evidence="8">
    <location>
        <begin position="295"/>
        <end position="408"/>
    </location>
</feature>
<dbReference type="Gene3D" id="2.60.40.60">
    <property type="entry name" value="Cadherins"/>
    <property type="match status" value="1"/>
</dbReference>
<evidence type="ECO:0000313" key="10">
    <source>
        <dbReference type="Proteomes" id="UP000789390"/>
    </source>
</evidence>
<comment type="catalytic activity">
    <reaction evidence="2">
        <text>L-tyrosyl-[protein] + ATP = O-phospho-L-tyrosyl-[protein] + ADP + H(+)</text>
        <dbReference type="Rhea" id="RHEA:10596"/>
        <dbReference type="Rhea" id="RHEA-COMP:10136"/>
        <dbReference type="Rhea" id="RHEA-COMP:20101"/>
        <dbReference type="ChEBI" id="CHEBI:15378"/>
        <dbReference type="ChEBI" id="CHEBI:30616"/>
        <dbReference type="ChEBI" id="CHEBI:46858"/>
        <dbReference type="ChEBI" id="CHEBI:61978"/>
        <dbReference type="ChEBI" id="CHEBI:456216"/>
        <dbReference type="EC" id="2.7.10.1"/>
    </reaction>
</comment>
<evidence type="ECO:0000256" key="2">
    <source>
        <dbReference type="ARBA" id="ARBA00051243"/>
    </source>
</evidence>
<dbReference type="SUPFAM" id="SSF56112">
    <property type="entry name" value="Protein kinase-like (PK-like)"/>
    <property type="match status" value="1"/>
</dbReference>
<evidence type="ECO:0000256" key="1">
    <source>
        <dbReference type="ARBA" id="ARBA00004167"/>
    </source>
</evidence>
<dbReference type="GO" id="GO:0043235">
    <property type="term" value="C:receptor complex"/>
    <property type="evidence" value="ECO:0007669"/>
    <property type="project" value="TreeGrafter"/>
</dbReference>
<evidence type="ECO:0000313" key="9">
    <source>
        <dbReference type="EMBL" id="CAH0111617.1"/>
    </source>
</evidence>
<sequence length="1187" mass="131060">MQAHFESKALALMKTYKIWDSPDFLALASERVVLSTVIATHCAASRRSLLCTKQKVDNILKSSILPAYRAIYRTLNHVHQLDPHFTWHTEYTEGFDCRHTLVIQNVSDGPTGITIMAGTTRITALPVVLFLLLGFVSILPGCWTFLLTSAPDVQLMVASSTPAGTAVFRFHAVHSPTDRDDDLPVFFFVGSPSSASESAGSSSGGSSSTSKRSFFVLDNLTGILAVAPDVLLQERVTRNKETFRFEVGVRNANFSTSTEEIDHLGVIILTVIAKPPDCRRPNKDWCFGPNRSGSASASIILRVFENRPKGTNLTDLSYRSANFKQFCPDLLMSYSLHQFKGPSLELHESGLLSTAGPLDRELKANIPFHLVCTINGPSSTEASVSTLFTIDQNMTLVVEDEDDNPPRLQNPNEQQIVDVYLKDQGIVQEKDLLNKPVMVLDDDSDRINRFQLALFPPEDKANRLISTLLKLEHTVWSLARPETGVPRSVMSIGLVGAATNRHLVPADDCNVTVIIEDTSLLPGYGDKQVSFHLRIHTGYPPNATSSLSRPQWMKYPIPASDKISSSSGSVLYAERDGIWTRWLNASVGRSACRYTRVANLYPHGYQQDGHRPVNFRILDGLHQNENPAFSITSDEGILYVSHPESLAETANKSSFNLRIGWDFDPIDDSGIHSMQNGSAVFRIDVIDSNHLLLDSTETVECDAAQYCAKFRTETGCNEVVGSVATDERGCAWRRSDTNNTTNGPSRMYQTCSPDLTTCPDGYCDELEALSWEICPQDCTEKVLGTHFKLNQMATGKSRGIASAAGICSCGDAHSRDCSCMPPPPESTSVDSNLENPDDSEEAGNAINNKGKQSTFNRDPSTKGDVVNFVQFTAGRNLDGTCDTTCRVLVGAIATFVLIVLPTTLFLYWRKRRWIICGKQKRTGSYVGHVNSSHRDVNNLNMSVYIEERRLRGAEENIQQNMSFLPFGISATDRKWEIPRKWLIIDEKTPLGEGEFGQVMRATVTSVTGIGGHRVVAAKMAKTAPTMISRGDIGETISPELADLLSEFHLLKDVSHPNVIKLLGACTDVNGPFLLILEYCEHGSLRNYLRRSRLVLPEQQQQSPSSLMLTPAVTPRDLLSFAWQISQAGAYLSEMKLVHRDLAARNVLVASGKVCKVSDFGLTRDVYEGDTYFKTSKGRGPRKDFTVS</sequence>
<dbReference type="GO" id="GO:0005886">
    <property type="term" value="C:plasma membrane"/>
    <property type="evidence" value="ECO:0007669"/>
    <property type="project" value="TreeGrafter"/>
</dbReference>
<keyword evidence="3" id="KW-0106">Calcium</keyword>
<evidence type="ECO:0000256" key="3">
    <source>
        <dbReference type="PROSITE-ProRule" id="PRU00043"/>
    </source>
</evidence>
<dbReference type="Gene3D" id="3.30.200.20">
    <property type="entry name" value="Phosphorylase Kinase, domain 1"/>
    <property type="match status" value="1"/>
</dbReference>
<comment type="subcellular location">
    <subcellularLocation>
        <location evidence="1">Membrane</location>
        <topology evidence="1">Single-pass membrane protein</topology>
    </subcellularLocation>
</comment>